<feature type="binding site" evidence="9">
    <location>
        <begin position="280"/>
        <end position="283"/>
    </location>
    <ligand>
        <name>GTP</name>
        <dbReference type="ChEBI" id="CHEBI:37565"/>
    </ligand>
</feature>
<keyword evidence="1" id="KW-0519">Myristate</keyword>
<evidence type="ECO:0000256" key="1">
    <source>
        <dbReference type="ARBA" id="ARBA00022707"/>
    </source>
</evidence>
<keyword evidence="5 9" id="KW-0342">GTP-binding</keyword>
<dbReference type="EMBL" id="CDSF01000122">
    <property type="protein sequence ID" value="CEP02262.1"/>
    <property type="molecule type" value="Genomic_DNA"/>
</dbReference>
<dbReference type="GO" id="GO:0031683">
    <property type="term" value="F:G-protein beta/gamma-subunit complex binding"/>
    <property type="evidence" value="ECO:0007669"/>
    <property type="project" value="InterPro"/>
</dbReference>
<evidence type="ECO:0000313" key="13">
    <source>
        <dbReference type="Proteomes" id="UP000039324"/>
    </source>
</evidence>
<protein>
    <submittedName>
        <fullName evidence="11">Uncharacterized protein</fullName>
    </submittedName>
</protein>
<keyword evidence="3 9" id="KW-0547">Nucleotide-binding</keyword>
<keyword evidence="4 10" id="KW-0460">Magnesium</keyword>
<accession>A0A0G4J433</accession>
<dbReference type="EMBL" id="OVEO01000001">
    <property type="protein sequence ID" value="SPQ93558.1"/>
    <property type="molecule type" value="Genomic_DNA"/>
</dbReference>
<sequence length="372" mass="42018">MSCCKSDRVAVLDEMSATSAAISKQLAIDKAATARLPVVLFLGVGESGKSTFFKQLRMCHGSPWTADELLTFKTAVDRMVINDIIRLAMATQNAAILEAFPEKLVFSPSVETVIYKVTQWMIEREIPNTLTEEVASYIYRLWTDETIRKVYSKRALFHMGDHAEYFFNKIATIASPSWMPNDNDLVNLRIRTAGIQDQKINIEGLMMRAVDVGGQRSERRKWISVFDNATAIMYVTAISDYDRTLQEDNKTSRLYESLEVFEELCATPALKRAGFVVFFNKTDLFTEKLKTTPFGNFVPQYSGDGSFESASKFLEDTYRETAKRVFTAIGLPKKQIHVHFTTAIDRQNILKVFSSVQKIILDLTLKDSGLAG</sequence>
<dbReference type="GO" id="GO:0007188">
    <property type="term" value="P:adenylate cyclase-modulating G protein-coupled receptor signaling pathway"/>
    <property type="evidence" value="ECO:0007669"/>
    <property type="project" value="TreeGrafter"/>
</dbReference>
<reference evidence="11 13" key="1">
    <citation type="submission" date="2015-02" db="EMBL/GenBank/DDBJ databases">
        <authorList>
            <person name="Chooi Y.-H."/>
        </authorList>
    </citation>
    <scope>NUCLEOTIDE SEQUENCE [LARGE SCALE GENOMIC DNA]</scope>
    <source>
        <strain evidence="11">E3</strain>
    </source>
</reference>
<keyword evidence="13" id="KW-1185">Reference proteome</keyword>
<evidence type="ECO:0000256" key="2">
    <source>
        <dbReference type="ARBA" id="ARBA00022723"/>
    </source>
</evidence>
<evidence type="ECO:0000256" key="10">
    <source>
        <dbReference type="PIRSR" id="PIRSR601019-2"/>
    </source>
</evidence>
<evidence type="ECO:0000256" key="6">
    <source>
        <dbReference type="ARBA" id="ARBA00023139"/>
    </source>
</evidence>
<feature type="binding site" evidence="9">
    <location>
        <position position="343"/>
    </location>
    <ligand>
        <name>GTP</name>
        <dbReference type="ChEBI" id="CHEBI:37565"/>
    </ligand>
</feature>
<geneLocation type="mitochondrion" evidence="12"/>
<dbReference type="CDD" id="cd00066">
    <property type="entry name" value="G-alpha"/>
    <property type="match status" value="1"/>
</dbReference>
<dbReference type="SUPFAM" id="SSF47895">
    <property type="entry name" value="Transducin (alpha subunit), insertion domain"/>
    <property type="match status" value="1"/>
</dbReference>
<dbReference type="Proteomes" id="UP000039324">
    <property type="component" value="Unassembled WGS sequence"/>
</dbReference>
<dbReference type="GO" id="GO:0003924">
    <property type="term" value="F:GTPase activity"/>
    <property type="evidence" value="ECO:0007669"/>
    <property type="project" value="InterPro"/>
</dbReference>
<dbReference type="OMA" id="HKPLYTH"/>
<evidence type="ECO:0000256" key="8">
    <source>
        <dbReference type="ARBA" id="ARBA00023288"/>
    </source>
</evidence>
<keyword evidence="2 10" id="KW-0479">Metal-binding</keyword>
<evidence type="ECO:0000256" key="9">
    <source>
        <dbReference type="PIRSR" id="PIRSR601019-1"/>
    </source>
</evidence>
<feature type="binding site" evidence="10">
    <location>
        <position position="192"/>
    </location>
    <ligand>
        <name>Mg(2+)</name>
        <dbReference type="ChEBI" id="CHEBI:18420"/>
    </ligand>
</feature>
<dbReference type="PROSITE" id="PS51882">
    <property type="entry name" value="G_ALPHA"/>
    <property type="match status" value="1"/>
</dbReference>
<keyword evidence="8" id="KW-0449">Lipoprotein</keyword>
<dbReference type="FunFam" id="3.40.50.300:FF:003800">
    <property type="entry name" value="Guanine nucleotide-binding protein G(k) subunit alpha"/>
    <property type="match status" value="1"/>
</dbReference>
<dbReference type="PRINTS" id="PR00318">
    <property type="entry name" value="GPROTEINA"/>
</dbReference>
<evidence type="ECO:0000256" key="5">
    <source>
        <dbReference type="ARBA" id="ARBA00023134"/>
    </source>
</evidence>
<evidence type="ECO:0000313" key="12">
    <source>
        <dbReference type="EMBL" id="SPQ93558.1"/>
    </source>
</evidence>
<proteinExistence type="predicted"/>
<feature type="binding site" evidence="9">
    <location>
        <begin position="211"/>
        <end position="215"/>
    </location>
    <ligand>
        <name>GTP</name>
        <dbReference type="ChEBI" id="CHEBI:37565"/>
    </ligand>
</feature>
<dbReference type="PANTHER" id="PTHR10218:SF302">
    <property type="entry name" value="GUANINE NUCLEOTIDE-BINDING PROTEIN ALPHA-5 SUBUNIT"/>
    <property type="match status" value="1"/>
</dbReference>
<dbReference type="Gene3D" id="3.40.50.300">
    <property type="entry name" value="P-loop containing nucleotide triphosphate hydrolases"/>
    <property type="match status" value="1"/>
</dbReference>
<dbReference type="GO" id="GO:0001664">
    <property type="term" value="F:G protein-coupled receptor binding"/>
    <property type="evidence" value="ECO:0007669"/>
    <property type="project" value="TreeGrafter"/>
</dbReference>
<dbReference type="SMART" id="SM00275">
    <property type="entry name" value="G_alpha"/>
    <property type="match status" value="1"/>
</dbReference>
<evidence type="ECO:0000256" key="3">
    <source>
        <dbReference type="ARBA" id="ARBA00022741"/>
    </source>
</evidence>
<dbReference type="InterPro" id="IPR001019">
    <property type="entry name" value="Gprotein_alpha_su"/>
</dbReference>
<evidence type="ECO:0000256" key="7">
    <source>
        <dbReference type="ARBA" id="ARBA00023224"/>
    </source>
</evidence>
<name>A0A0G4J433_PLABS</name>
<dbReference type="Gene3D" id="1.10.400.10">
    <property type="entry name" value="GI Alpha 1, domain 2-like"/>
    <property type="match status" value="1"/>
</dbReference>
<keyword evidence="12" id="KW-0496">Mitochondrion</keyword>
<feature type="binding site" evidence="9">
    <location>
        <begin position="46"/>
        <end position="51"/>
    </location>
    <ligand>
        <name>GTP</name>
        <dbReference type="ChEBI" id="CHEBI:37565"/>
    </ligand>
</feature>
<keyword evidence="7" id="KW-0807">Transducer</keyword>
<evidence type="ECO:0000313" key="14">
    <source>
        <dbReference type="Proteomes" id="UP000290189"/>
    </source>
</evidence>
<evidence type="ECO:0000313" key="11">
    <source>
        <dbReference type="EMBL" id="CEP02262.1"/>
    </source>
</evidence>
<dbReference type="InterPro" id="IPR027417">
    <property type="entry name" value="P-loop_NTPase"/>
</dbReference>
<reference evidence="12 14" key="2">
    <citation type="submission" date="2018-03" db="EMBL/GenBank/DDBJ databases">
        <authorList>
            <person name="Fogelqvist J."/>
        </authorList>
    </citation>
    <scope>NUCLEOTIDE SEQUENCE [LARGE SCALE GENOMIC DNA]</scope>
</reference>
<gene>
    <name evidence="11" type="ORF">PBRA_002528</name>
    <name evidence="12" type="ORF">PLBR_LOCUS773</name>
</gene>
<dbReference type="SUPFAM" id="SSF52540">
    <property type="entry name" value="P-loop containing nucleoside triphosphate hydrolases"/>
    <property type="match status" value="1"/>
</dbReference>
<feature type="binding site" evidence="10">
    <location>
        <position position="50"/>
    </location>
    <ligand>
        <name>Mg(2+)</name>
        <dbReference type="ChEBI" id="CHEBI:18420"/>
    </ligand>
</feature>
<evidence type="ECO:0000256" key="4">
    <source>
        <dbReference type="ARBA" id="ARBA00022842"/>
    </source>
</evidence>
<dbReference type="Pfam" id="PF00503">
    <property type="entry name" value="G-alpha"/>
    <property type="match status" value="1"/>
</dbReference>
<dbReference type="AlphaFoldDB" id="A0A0G4J433"/>
<dbReference type="STRING" id="37360.A0A0G4J433"/>
<dbReference type="GO" id="GO:0005834">
    <property type="term" value="C:heterotrimeric G-protein complex"/>
    <property type="evidence" value="ECO:0007669"/>
    <property type="project" value="TreeGrafter"/>
</dbReference>
<dbReference type="OrthoDB" id="5817230at2759"/>
<keyword evidence="6" id="KW-0564">Palmitate</keyword>
<dbReference type="Proteomes" id="UP000290189">
    <property type="component" value="Unassembled WGS sequence"/>
</dbReference>
<dbReference type="PANTHER" id="PTHR10218">
    <property type="entry name" value="GTP-BINDING PROTEIN ALPHA SUBUNIT"/>
    <property type="match status" value="1"/>
</dbReference>
<dbReference type="GO" id="GO:0005525">
    <property type="term" value="F:GTP binding"/>
    <property type="evidence" value="ECO:0007669"/>
    <property type="project" value="UniProtKB-KW"/>
</dbReference>
<dbReference type="InterPro" id="IPR011025">
    <property type="entry name" value="GproteinA_insert"/>
</dbReference>
<dbReference type="GO" id="GO:0046872">
    <property type="term" value="F:metal ion binding"/>
    <property type="evidence" value="ECO:0007669"/>
    <property type="project" value="UniProtKB-KW"/>
</dbReference>
<organism evidence="11 13">
    <name type="scientific">Plasmodiophora brassicae</name>
    <name type="common">Clubroot disease agent</name>
    <dbReference type="NCBI Taxonomy" id="37360"/>
    <lineage>
        <taxon>Eukaryota</taxon>
        <taxon>Sar</taxon>
        <taxon>Rhizaria</taxon>
        <taxon>Endomyxa</taxon>
        <taxon>Phytomyxea</taxon>
        <taxon>Plasmodiophorida</taxon>
        <taxon>Plasmodiophoridae</taxon>
        <taxon>Plasmodiophora</taxon>
    </lineage>
</organism>
<dbReference type="GO" id="GO:0005737">
    <property type="term" value="C:cytoplasm"/>
    <property type="evidence" value="ECO:0007669"/>
    <property type="project" value="TreeGrafter"/>
</dbReference>